<accession>A0A9P4P6Z5</accession>
<protein>
    <recommendedName>
        <fullName evidence="1">F-box domain-containing protein</fullName>
    </recommendedName>
</protein>
<evidence type="ECO:0000259" key="1">
    <source>
        <dbReference type="PROSITE" id="PS50181"/>
    </source>
</evidence>
<dbReference type="AlphaFoldDB" id="A0A9P4P6Z5"/>
<dbReference type="InterPro" id="IPR036047">
    <property type="entry name" value="F-box-like_dom_sf"/>
</dbReference>
<dbReference type="InterPro" id="IPR001810">
    <property type="entry name" value="F-box_dom"/>
</dbReference>
<gene>
    <name evidence="2" type="ORF">P171DRAFT_174476</name>
</gene>
<dbReference type="OrthoDB" id="3768645at2759"/>
<dbReference type="EMBL" id="MU001514">
    <property type="protein sequence ID" value="KAF2437853.1"/>
    <property type="molecule type" value="Genomic_DNA"/>
</dbReference>
<proteinExistence type="predicted"/>
<evidence type="ECO:0000313" key="3">
    <source>
        <dbReference type="Proteomes" id="UP000799764"/>
    </source>
</evidence>
<dbReference type="SUPFAM" id="SSF81383">
    <property type="entry name" value="F-box domain"/>
    <property type="match status" value="1"/>
</dbReference>
<dbReference type="Proteomes" id="UP000799764">
    <property type="component" value="Unassembled WGS sequence"/>
</dbReference>
<dbReference type="PROSITE" id="PS50181">
    <property type="entry name" value="FBOX"/>
    <property type="match status" value="1"/>
</dbReference>
<dbReference type="Pfam" id="PF00646">
    <property type="entry name" value="F-box"/>
    <property type="match status" value="1"/>
</dbReference>
<reference evidence="2" key="1">
    <citation type="journal article" date="2020" name="Stud. Mycol.">
        <title>101 Dothideomycetes genomes: a test case for predicting lifestyles and emergence of pathogens.</title>
        <authorList>
            <person name="Haridas S."/>
            <person name="Albert R."/>
            <person name="Binder M."/>
            <person name="Bloem J."/>
            <person name="Labutti K."/>
            <person name="Salamov A."/>
            <person name="Andreopoulos B."/>
            <person name="Baker S."/>
            <person name="Barry K."/>
            <person name="Bills G."/>
            <person name="Bluhm B."/>
            <person name="Cannon C."/>
            <person name="Castanera R."/>
            <person name="Culley D."/>
            <person name="Daum C."/>
            <person name="Ezra D."/>
            <person name="Gonzalez J."/>
            <person name="Henrissat B."/>
            <person name="Kuo A."/>
            <person name="Liang C."/>
            <person name="Lipzen A."/>
            <person name="Lutzoni F."/>
            <person name="Magnuson J."/>
            <person name="Mondo S."/>
            <person name="Nolan M."/>
            <person name="Ohm R."/>
            <person name="Pangilinan J."/>
            <person name="Park H.-J."/>
            <person name="Ramirez L."/>
            <person name="Alfaro M."/>
            <person name="Sun H."/>
            <person name="Tritt A."/>
            <person name="Yoshinaga Y."/>
            <person name="Zwiers L.-H."/>
            <person name="Turgeon B."/>
            <person name="Goodwin S."/>
            <person name="Spatafora J."/>
            <person name="Crous P."/>
            <person name="Grigoriev I."/>
        </authorList>
    </citation>
    <scope>NUCLEOTIDE SEQUENCE</scope>
    <source>
        <strain evidence="2">CBS 690.94</strain>
    </source>
</reference>
<keyword evidence="3" id="KW-1185">Reference proteome</keyword>
<organism evidence="2 3">
    <name type="scientific">Karstenula rhodostoma CBS 690.94</name>
    <dbReference type="NCBI Taxonomy" id="1392251"/>
    <lineage>
        <taxon>Eukaryota</taxon>
        <taxon>Fungi</taxon>
        <taxon>Dikarya</taxon>
        <taxon>Ascomycota</taxon>
        <taxon>Pezizomycotina</taxon>
        <taxon>Dothideomycetes</taxon>
        <taxon>Pleosporomycetidae</taxon>
        <taxon>Pleosporales</taxon>
        <taxon>Massarineae</taxon>
        <taxon>Didymosphaeriaceae</taxon>
        <taxon>Karstenula</taxon>
    </lineage>
</organism>
<sequence length="553" mass="62362">MLATTYQILTPSAPTSFPNMAPLEDLPVELMEAIILDTPLRDLSSLSKTCKRIRAIVLRTMFRKIDFRWNSSNPRGPPITALLRSILEKPDLGKNVKEVVLQAVNYRGFQAPGFDGDILLPPHTHRIPASDWEMFEKALEECPCEEKGKCDDPTTREGNLNAGIGVLVSYCTRVESLRIDIELLMHNYRLPAMLRSTLYRSLGPWGKQSWFEKLSQVAITHTDAHHRAPQEHGRNEAKYAENLPVPTQTLLYLFYLPSVRTLDISFFPNVSVSEGIQKDTLRHTVWPFPQAPLALNLTTLRLRRSPALPETLKLLLATTPNLTTLDYDMFIPVDQAPVCLATLGQALDHVRRTLKALVIRIEIFSDLDNGFNGTLLPDDQLSAACVNALGSLRDFHGLASLETSVAVLFGQAAETRVHALAHVLPPNLGRLVLNDDLWGASLTNPWTELMLLRLLRQFFAGQTLEGERPDHTRKEAALNWVANRAPEWRRATPRLSEFVLDFVKRGWIESGYIHRPDEGQSLKRVCEQQGISCEIEYTMYDPDEFVICSMGEI</sequence>
<comment type="caution">
    <text evidence="2">The sequence shown here is derived from an EMBL/GenBank/DDBJ whole genome shotgun (WGS) entry which is preliminary data.</text>
</comment>
<evidence type="ECO:0000313" key="2">
    <source>
        <dbReference type="EMBL" id="KAF2437853.1"/>
    </source>
</evidence>
<name>A0A9P4P6Z5_9PLEO</name>
<feature type="domain" description="F-box" evidence="1">
    <location>
        <begin position="20"/>
        <end position="65"/>
    </location>
</feature>
<dbReference type="SMART" id="SM00256">
    <property type="entry name" value="FBOX"/>
    <property type="match status" value="1"/>
</dbReference>